<protein>
    <submittedName>
        <fullName evidence="3">Glycosyltransferase family 4 protein</fullName>
        <ecNumber evidence="3">2.4.-.-</ecNumber>
    </submittedName>
</protein>
<dbReference type="SUPFAM" id="SSF53756">
    <property type="entry name" value="UDP-Glycosyltransferase/glycogen phosphorylase"/>
    <property type="match status" value="1"/>
</dbReference>
<dbReference type="Proteomes" id="UP001172082">
    <property type="component" value="Unassembled WGS sequence"/>
</dbReference>
<feature type="domain" description="Glycosyl transferase family 1" evidence="1">
    <location>
        <begin position="212"/>
        <end position="364"/>
    </location>
</feature>
<organism evidence="3 4">
    <name type="scientific">Splendidivirga corallicola</name>
    <dbReference type="NCBI Taxonomy" id="3051826"/>
    <lineage>
        <taxon>Bacteria</taxon>
        <taxon>Pseudomonadati</taxon>
        <taxon>Bacteroidota</taxon>
        <taxon>Cytophagia</taxon>
        <taxon>Cytophagales</taxon>
        <taxon>Splendidivirgaceae</taxon>
        <taxon>Splendidivirga</taxon>
    </lineage>
</organism>
<dbReference type="Gene3D" id="3.40.50.2000">
    <property type="entry name" value="Glycogen Phosphorylase B"/>
    <property type="match status" value="2"/>
</dbReference>
<dbReference type="GO" id="GO:0016757">
    <property type="term" value="F:glycosyltransferase activity"/>
    <property type="evidence" value="ECO:0007669"/>
    <property type="project" value="UniProtKB-KW"/>
</dbReference>
<sequence length="387" mass="44265">MRVLLVHNKYQYLGGEDKVFSEEADLLKRNDHVVDQLIFDNNELNSTLKKVKAGLQMAYNKSSGLILENRIKSFKPDIIHVHNIFYLVSPSILYVAKKYSIPVVVTLHNYRLICSGALLLRNASTCEICIGKILPFSGIKYKCHRNSTLQTTQLTLVTSMHKLLGTWKRKVDTFVTMTEFTKRKFVESSLKLDPNKIVVKPNSVDDLGYSDPNDRENYFLFVGRLSKEKGIDILLKATEVGNFKLEIIGDGPMEDDVRKYINSNSNIVYHGYQDRDFIKQKLKSSLALVFPSISYEGLPITILEAFSTGTPVISSDIGNINQIVENQINGIHFRTSDFKDLGQKIGNFISENQKFRHLYENARATYIKKYTPEINYRNLINIYGRLT</sequence>
<dbReference type="Pfam" id="PF00534">
    <property type="entry name" value="Glycos_transf_1"/>
    <property type="match status" value="1"/>
</dbReference>
<dbReference type="EC" id="2.4.-.-" evidence="3"/>
<proteinExistence type="predicted"/>
<keyword evidence="3" id="KW-0328">Glycosyltransferase</keyword>
<evidence type="ECO:0000313" key="4">
    <source>
        <dbReference type="Proteomes" id="UP001172082"/>
    </source>
</evidence>
<keyword evidence="4" id="KW-1185">Reference proteome</keyword>
<dbReference type="InterPro" id="IPR028098">
    <property type="entry name" value="Glyco_trans_4-like_N"/>
</dbReference>
<dbReference type="CDD" id="cd03801">
    <property type="entry name" value="GT4_PimA-like"/>
    <property type="match status" value="1"/>
</dbReference>
<feature type="domain" description="Glycosyltransferase subfamily 4-like N-terminal" evidence="2">
    <location>
        <begin position="67"/>
        <end position="205"/>
    </location>
</feature>
<dbReference type="RefSeq" id="WP_346751665.1">
    <property type="nucleotide sequence ID" value="NZ_JAUJEA010000003.1"/>
</dbReference>
<dbReference type="PANTHER" id="PTHR45947:SF13">
    <property type="entry name" value="TRANSFERASE"/>
    <property type="match status" value="1"/>
</dbReference>
<name>A0ABT8KLN2_9BACT</name>
<evidence type="ECO:0000259" key="1">
    <source>
        <dbReference type="Pfam" id="PF00534"/>
    </source>
</evidence>
<gene>
    <name evidence="3" type="ORF">QQ008_09700</name>
</gene>
<dbReference type="EMBL" id="JAUJEA010000003">
    <property type="protein sequence ID" value="MDN5201637.1"/>
    <property type="molecule type" value="Genomic_DNA"/>
</dbReference>
<reference evidence="3" key="1">
    <citation type="submission" date="2023-06" db="EMBL/GenBank/DDBJ databases">
        <title>Genomic of Parafulvivirga corallium.</title>
        <authorList>
            <person name="Wang G."/>
        </authorList>
    </citation>
    <scope>NUCLEOTIDE SEQUENCE</scope>
    <source>
        <strain evidence="3">BMA10</strain>
    </source>
</reference>
<evidence type="ECO:0000313" key="3">
    <source>
        <dbReference type="EMBL" id="MDN5201637.1"/>
    </source>
</evidence>
<accession>A0ABT8KLN2</accession>
<dbReference type="InterPro" id="IPR001296">
    <property type="entry name" value="Glyco_trans_1"/>
</dbReference>
<dbReference type="Pfam" id="PF13439">
    <property type="entry name" value="Glyco_transf_4"/>
    <property type="match status" value="1"/>
</dbReference>
<comment type="caution">
    <text evidence="3">The sequence shown here is derived from an EMBL/GenBank/DDBJ whole genome shotgun (WGS) entry which is preliminary data.</text>
</comment>
<evidence type="ECO:0000259" key="2">
    <source>
        <dbReference type="Pfam" id="PF13439"/>
    </source>
</evidence>
<dbReference type="InterPro" id="IPR050194">
    <property type="entry name" value="Glycosyltransferase_grp1"/>
</dbReference>
<keyword evidence="3" id="KW-0808">Transferase</keyword>
<dbReference type="PANTHER" id="PTHR45947">
    <property type="entry name" value="SULFOQUINOVOSYL TRANSFERASE SQD2"/>
    <property type="match status" value="1"/>
</dbReference>